<keyword evidence="2" id="KW-1185">Reference proteome</keyword>
<sequence length="96" mass="10425">VIISGKSSPKVLTDDGFLNWARSIGFSHEFLGLHSGVLQTASLGDRNGPLPEIKVIRQNFNIPIIGTGIECLIEGNHVRYWRQNGAKGNTGAHFLA</sequence>
<protein>
    <submittedName>
        <fullName evidence="1">Uncharacterized protein</fullName>
    </submittedName>
</protein>
<feature type="non-terminal residue" evidence="1">
    <location>
        <position position="96"/>
    </location>
</feature>
<accession>A0A0C9UL01</accession>
<proteinExistence type="predicted"/>
<organism evidence="1 2">
    <name type="scientific">Sphaerobolus stellatus (strain SS14)</name>
    <dbReference type="NCBI Taxonomy" id="990650"/>
    <lineage>
        <taxon>Eukaryota</taxon>
        <taxon>Fungi</taxon>
        <taxon>Dikarya</taxon>
        <taxon>Basidiomycota</taxon>
        <taxon>Agaricomycotina</taxon>
        <taxon>Agaricomycetes</taxon>
        <taxon>Phallomycetidae</taxon>
        <taxon>Geastrales</taxon>
        <taxon>Sphaerobolaceae</taxon>
        <taxon>Sphaerobolus</taxon>
    </lineage>
</organism>
<dbReference type="Proteomes" id="UP000054279">
    <property type="component" value="Unassembled WGS sequence"/>
</dbReference>
<evidence type="ECO:0000313" key="2">
    <source>
        <dbReference type="Proteomes" id="UP000054279"/>
    </source>
</evidence>
<name>A0A0C9UL01_SPHS4</name>
<dbReference type="AlphaFoldDB" id="A0A0C9UL01"/>
<dbReference type="EMBL" id="KN837187">
    <property type="protein sequence ID" value="KIJ35564.1"/>
    <property type="molecule type" value="Genomic_DNA"/>
</dbReference>
<dbReference type="OrthoDB" id="2310204at2759"/>
<evidence type="ECO:0000313" key="1">
    <source>
        <dbReference type="EMBL" id="KIJ35564.1"/>
    </source>
</evidence>
<gene>
    <name evidence="1" type="ORF">M422DRAFT_139913</name>
</gene>
<reference evidence="1 2" key="1">
    <citation type="submission" date="2014-06" db="EMBL/GenBank/DDBJ databases">
        <title>Evolutionary Origins and Diversification of the Mycorrhizal Mutualists.</title>
        <authorList>
            <consortium name="DOE Joint Genome Institute"/>
            <consortium name="Mycorrhizal Genomics Consortium"/>
            <person name="Kohler A."/>
            <person name="Kuo A."/>
            <person name="Nagy L.G."/>
            <person name="Floudas D."/>
            <person name="Copeland A."/>
            <person name="Barry K.W."/>
            <person name="Cichocki N."/>
            <person name="Veneault-Fourrey C."/>
            <person name="LaButti K."/>
            <person name="Lindquist E.A."/>
            <person name="Lipzen A."/>
            <person name="Lundell T."/>
            <person name="Morin E."/>
            <person name="Murat C."/>
            <person name="Riley R."/>
            <person name="Ohm R."/>
            <person name="Sun H."/>
            <person name="Tunlid A."/>
            <person name="Henrissat B."/>
            <person name="Grigoriev I.V."/>
            <person name="Hibbett D.S."/>
            <person name="Martin F."/>
        </authorList>
    </citation>
    <scope>NUCLEOTIDE SEQUENCE [LARGE SCALE GENOMIC DNA]</scope>
    <source>
        <strain evidence="1 2">SS14</strain>
    </source>
</reference>
<dbReference type="HOGENOM" id="CLU_2365410_0_0_1"/>
<feature type="non-terminal residue" evidence="1">
    <location>
        <position position="1"/>
    </location>
</feature>